<protein>
    <recommendedName>
        <fullName evidence="2">DUF1795 domain-containing protein</fullName>
    </recommendedName>
</protein>
<reference evidence="1" key="1">
    <citation type="submission" date="2019-08" db="EMBL/GenBank/DDBJ databases">
        <authorList>
            <person name="Kucharzyk K."/>
            <person name="Murdoch R.W."/>
            <person name="Higgins S."/>
            <person name="Loffler F."/>
        </authorList>
    </citation>
    <scope>NUCLEOTIDE SEQUENCE</scope>
</reference>
<accession>A0A644Z188</accession>
<comment type="caution">
    <text evidence="1">The sequence shown here is derived from an EMBL/GenBank/DDBJ whole genome shotgun (WGS) entry which is preliminary data.</text>
</comment>
<gene>
    <name evidence="1" type="ORF">SDC9_78511</name>
</gene>
<proteinExistence type="predicted"/>
<sequence length="137" mass="15347">MRVLYQNTLRLTLPLGWVAEESENSLACFHPRGEGALTVSLNAAETGGETLTQYLILLAKRYIKQNEICLTSRLIPDDSNPNCVFIFAEGEQPDGWKAAFRFVSNGRQVAMFTYLCQSRTREWNKAVKIAANAVFIG</sequence>
<dbReference type="AlphaFoldDB" id="A0A644Z188"/>
<evidence type="ECO:0000313" key="1">
    <source>
        <dbReference type="EMBL" id="MPM31954.1"/>
    </source>
</evidence>
<name>A0A644Z188_9ZZZZ</name>
<dbReference type="EMBL" id="VSSQ01006223">
    <property type="protein sequence ID" value="MPM31954.1"/>
    <property type="molecule type" value="Genomic_DNA"/>
</dbReference>
<evidence type="ECO:0008006" key="2">
    <source>
        <dbReference type="Google" id="ProtNLM"/>
    </source>
</evidence>
<organism evidence="1">
    <name type="scientific">bioreactor metagenome</name>
    <dbReference type="NCBI Taxonomy" id="1076179"/>
    <lineage>
        <taxon>unclassified sequences</taxon>
        <taxon>metagenomes</taxon>
        <taxon>ecological metagenomes</taxon>
    </lineage>
</organism>